<evidence type="ECO:0000313" key="1">
    <source>
        <dbReference type="EMBL" id="GGF72011.1"/>
    </source>
</evidence>
<name>A0A917C5R0_9BACL</name>
<reference evidence="1" key="1">
    <citation type="journal article" date="2014" name="Int. J. Syst. Evol. Microbiol.">
        <title>Complete genome sequence of Corynebacterium casei LMG S-19264T (=DSM 44701T), isolated from a smear-ripened cheese.</title>
        <authorList>
            <consortium name="US DOE Joint Genome Institute (JGI-PGF)"/>
            <person name="Walter F."/>
            <person name="Albersmeier A."/>
            <person name="Kalinowski J."/>
            <person name="Ruckert C."/>
        </authorList>
    </citation>
    <scope>NUCLEOTIDE SEQUENCE</scope>
    <source>
        <strain evidence="1">CGMCC 1.16134</strain>
    </source>
</reference>
<dbReference type="RefSeq" id="WP_189023728.1">
    <property type="nucleotide sequence ID" value="NZ_BMKR01000005.1"/>
</dbReference>
<proteinExistence type="predicted"/>
<sequence length="62" mass="7338">MNKQQSSRIKPELDTEEWGLDEIKPIHSQRGSNREMYITGFIYRILHIKYTYPIKIGNADTL</sequence>
<comment type="caution">
    <text evidence="1">The sequence shown here is derived from an EMBL/GenBank/DDBJ whole genome shotgun (WGS) entry which is preliminary data.</text>
</comment>
<dbReference type="EMBL" id="BMKR01000005">
    <property type="protein sequence ID" value="GGF72011.1"/>
    <property type="molecule type" value="Genomic_DNA"/>
</dbReference>
<reference evidence="1" key="2">
    <citation type="submission" date="2020-09" db="EMBL/GenBank/DDBJ databases">
        <authorList>
            <person name="Sun Q."/>
            <person name="Zhou Y."/>
        </authorList>
    </citation>
    <scope>NUCLEOTIDE SEQUENCE</scope>
    <source>
        <strain evidence="1">CGMCC 1.16134</strain>
    </source>
</reference>
<dbReference type="AlphaFoldDB" id="A0A917C5R0"/>
<organism evidence="1 2">
    <name type="scientific">Paenibacillus albidus</name>
    <dbReference type="NCBI Taxonomy" id="2041023"/>
    <lineage>
        <taxon>Bacteria</taxon>
        <taxon>Bacillati</taxon>
        <taxon>Bacillota</taxon>
        <taxon>Bacilli</taxon>
        <taxon>Bacillales</taxon>
        <taxon>Paenibacillaceae</taxon>
        <taxon>Paenibacillus</taxon>
    </lineage>
</organism>
<keyword evidence="2" id="KW-1185">Reference proteome</keyword>
<dbReference type="Proteomes" id="UP000637643">
    <property type="component" value="Unassembled WGS sequence"/>
</dbReference>
<accession>A0A917C5R0</accession>
<evidence type="ECO:0000313" key="2">
    <source>
        <dbReference type="Proteomes" id="UP000637643"/>
    </source>
</evidence>
<protein>
    <submittedName>
        <fullName evidence="1">Uncharacterized protein</fullName>
    </submittedName>
</protein>
<gene>
    <name evidence="1" type="ORF">GCM10010912_16430</name>
</gene>